<dbReference type="RefSeq" id="WP_226747258.1">
    <property type="nucleotide sequence ID" value="NZ_JAJATZ010000001.1"/>
</dbReference>
<dbReference type="Pfam" id="PF00005">
    <property type="entry name" value="ABC_tran"/>
    <property type="match status" value="1"/>
</dbReference>
<accession>A0ABS8BPT8</accession>
<sequence length="238" mass="25846">MVTRLLPLHLSGATVRRRGKRLLGPVDLTLDAGRLTVLLGPNGSGKTTLLRVMHGVERLSEGRITWSGPDDIVERDQAFVFQTPIMLRRSVLANLAYPLKLAGVGRATRNALARDWAQRIGLGDALDTPAPRLSGGERQKLALARALIRKPQVLFLDEPCASLDGAAIRDIEDLLRQARSDGITILMATHDMGQARRLADDVIFMVSGAVHERGNAQTTLASPETKALRAFLNGDILP</sequence>
<evidence type="ECO:0000256" key="2">
    <source>
        <dbReference type="ARBA" id="ARBA00022741"/>
    </source>
</evidence>
<dbReference type="Gene3D" id="3.40.50.300">
    <property type="entry name" value="P-loop containing nucleotide triphosphate hydrolases"/>
    <property type="match status" value="1"/>
</dbReference>
<reference evidence="5" key="1">
    <citation type="submission" date="2021-10" db="EMBL/GenBank/DDBJ databases">
        <title>Loktanella gaetbuli sp. nov., isolated from a tidal flat.</title>
        <authorList>
            <person name="Park S."/>
            <person name="Yoon J.-H."/>
        </authorList>
    </citation>
    <scope>NUCLEOTIDE SEQUENCE</scope>
    <source>
        <strain evidence="5">TSTF-M6</strain>
    </source>
</reference>
<keyword evidence="1" id="KW-0813">Transport</keyword>
<gene>
    <name evidence="5" type="ORF">LGQ03_00610</name>
</gene>
<keyword evidence="3 5" id="KW-0067">ATP-binding</keyword>
<evidence type="ECO:0000259" key="4">
    <source>
        <dbReference type="PROSITE" id="PS50893"/>
    </source>
</evidence>
<dbReference type="InterPro" id="IPR050093">
    <property type="entry name" value="ABC_SmlMolc_Importer"/>
</dbReference>
<dbReference type="PROSITE" id="PS50893">
    <property type="entry name" value="ABC_TRANSPORTER_2"/>
    <property type="match status" value="1"/>
</dbReference>
<dbReference type="SUPFAM" id="SSF52540">
    <property type="entry name" value="P-loop containing nucleoside triphosphate hydrolases"/>
    <property type="match status" value="1"/>
</dbReference>
<organism evidence="5 6">
    <name type="scientific">Loktanella gaetbuli</name>
    <dbReference type="NCBI Taxonomy" id="2881335"/>
    <lineage>
        <taxon>Bacteria</taxon>
        <taxon>Pseudomonadati</taxon>
        <taxon>Pseudomonadota</taxon>
        <taxon>Alphaproteobacteria</taxon>
        <taxon>Rhodobacterales</taxon>
        <taxon>Roseobacteraceae</taxon>
        <taxon>Loktanella</taxon>
    </lineage>
</organism>
<dbReference type="PROSITE" id="PS00211">
    <property type="entry name" value="ABC_TRANSPORTER_1"/>
    <property type="match status" value="1"/>
</dbReference>
<dbReference type="InterPro" id="IPR003439">
    <property type="entry name" value="ABC_transporter-like_ATP-bd"/>
</dbReference>
<dbReference type="SMART" id="SM00382">
    <property type="entry name" value="AAA"/>
    <property type="match status" value="1"/>
</dbReference>
<name>A0ABS8BPT8_9RHOB</name>
<dbReference type="InterPro" id="IPR027417">
    <property type="entry name" value="P-loop_NTPase"/>
</dbReference>
<dbReference type="EMBL" id="JAJATZ010000001">
    <property type="protein sequence ID" value="MCB5197732.1"/>
    <property type="molecule type" value="Genomic_DNA"/>
</dbReference>
<feature type="domain" description="ABC transporter" evidence="4">
    <location>
        <begin position="8"/>
        <end position="232"/>
    </location>
</feature>
<evidence type="ECO:0000256" key="1">
    <source>
        <dbReference type="ARBA" id="ARBA00022448"/>
    </source>
</evidence>
<dbReference type="InterPro" id="IPR003593">
    <property type="entry name" value="AAA+_ATPase"/>
</dbReference>
<comment type="caution">
    <text evidence="5">The sequence shown here is derived from an EMBL/GenBank/DDBJ whole genome shotgun (WGS) entry which is preliminary data.</text>
</comment>
<keyword evidence="2" id="KW-0547">Nucleotide-binding</keyword>
<dbReference type="PANTHER" id="PTHR42781">
    <property type="entry name" value="SPERMIDINE/PUTRESCINE IMPORT ATP-BINDING PROTEIN POTA"/>
    <property type="match status" value="1"/>
</dbReference>
<keyword evidence="6" id="KW-1185">Reference proteome</keyword>
<evidence type="ECO:0000313" key="6">
    <source>
        <dbReference type="Proteomes" id="UP001138961"/>
    </source>
</evidence>
<evidence type="ECO:0000256" key="3">
    <source>
        <dbReference type="ARBA" id="ARBA00022840"/>
    </source>
</evidence>
<dbReference type="InterPro" id="IPR017871">
    <property type="entry name" value="ABC_transporter-like_CS"/>
</dbReference>
<evidence type="ECO:0000313" key="5">
    <source>
        <dbReference type="EMBL" id="MCB5197732.1"/>
    </source>
</evidence>
<protein>
    <submittedName>
        <fullName evidence="5">ATP-binding cassette domain-containing protein</fullName>
    </submittedName>
</protein>
<dbReference type="GO" id="GO:0005524">
    <property type="term" value="F:ATP binding"/>
    <property type="evidence" value="ECO:0007669"/>
    <property type="project" value="UniProtKB-KW"/>
</dbReference>
<proteinExistence type="predicted"/>
<dbReference type="PANTHER" id="PTHR42781:SF4">
    <property type="entry name" value="SPERMIDINE_PUTRESCINE IMPORT ATP-BINDING PROTEIN POTA"/>
    <property type="match status" value="1"/>
</dbReference>
<dbReference type="Proteomes" id="UP001138961">
    <property type="component" value="Unassembled WGS sequence"/>
</dbReference>